<evidence type="ECO:0000256" key="6">
    <source>
        <dbReference type="ARBA" id="ARBA00023004"/>
    </source>
</evidence>
<evidence type="ECO:0000256" key="4">
    <source>
        <dbReference type="ARBA" id="ARBA00022964"/>
    </source>
</evidence>
<keyword evidence="7" id="KW-0411">Iron-sulfur</keyword>
<dbReference type="SUPFAM" id="SSF50022">
    <property type="entry name" value="ISP domain"/>
    <property type="match status" value="1"/>
</dbReference>
<evidence type="ECO:0000259" key="9">
    <source>
        <dbReference type="PROSITE" id="PS51296"/>
    </source>
</evidence>
<dbReference type="Gene3D" id="3.90.380.10">
    <property type="entry name" value="Naphthalene 1,2-dioxygenase Alpha Subunit, Chain A, domain 1"/>
    <property type="match status" value="1"/>
</dbReference>
<name>A0A0J8AVH5_9SPHN</name>
<dbReference type="RefSeq" id="WP_244884410.1">
    <property type="nucleotide sequence ID" value="NZ_KQ130434.1"/>
</dbReference>
<keyword evidence="3" id="KW-0479">Metal-binding</keyword>
<organism evidence="10 11">
    <name type="scientific">Sphingobium cupriresistens LL01</name>
    <dbReference type="NCBI Taxonomy" id="1420583"/>
    <lineage>
        <taxon>Bacteria</taxon>
        <taxon>Pseudomonadati</taxon>
        <taxon>Pseudomonadota</taxon>
        <taxon>Alphaproteobacteria</taxon>
        <taxon>Sphingomonadales</taxon>
        <taxon>Sphingomonadaceae</taxon>
        <taxon>Sphingobium</taxon>
    </lineage>
</organism>
<dbReference type="PANTHER" id="PTHR43756">
    <property type="entry name" value="CHOLINE MONOOXYGENASE, CHLOROPLASTIC"/>
    <property type="match status" value="1"/>
</dbReference>
<dbReference type="PROSITE" id="PS51296">
    <property type="entry name" value="RIESKE"/>
    <property type="match status" value="1"/>
</dbReference>
<keyword evidence="8" id="KW-0520">NAD</keyword>
<accession>A0A0J8AVH5</accession>
<reference evidence="10 11" key="1">
    <citation type="journal article" date="2015" name="G3 (Bethesda)">
        <title>Insights into Ongoing Evolution of the Hexachlorocyclohexane Catabolic Pathway from Comparative Genomics of Ten Sphingomonadaceae Strains.</title>
        <authorList>
            <person name="Pearce S.L."/>
            <person name="Oakeshott J.G."/>
            <person name="Pandey G."/>
        </authorList>
    </citation>
    <scope>NUCLEOTIDE SEQUENCE [LARGE SCALE GENOMIC DNA]</scope>
    <source>
        <strain evidence="10 11">LL01</strain>
    </source>
</reference>
<dbReference type="Pfam" id="PF00355">
    <property type="entry name" value="Rieske"/>
    <property type="match status" value="1"/>
</dbReference>
<evidence type="ECO:0000256" key="5">
    <source>
        <dbReference type="ARBA" id="ARBA00023002"/>
    </source>
</evidence>
<dbReference type="PATRIC" id="fig|1420583.3.peg.1742"/>
<keyword evidence="4 10" id="KW-0223">Dioxygenase</keyword>
<dbReference type="GO" id="GO:0005506">
    <property type="term" value="F:iron ion binding"/>
    <property type="evidence" value="ECO:0007669"/>
    <property type="project" value="InterPro"/>
</dbReference>
<evidence type="ECO:0000256" key="1">
    <source>
        <dbReference type="ARBA" id="ARBA00008751"/>
    </source>
</evidence>
<dbReference type="AlphaFoldDB" id="A0A0J8AVH5"/>
<keyword evidence="11" id="KW-1185">Reference proteome</keyword>
<keyword evidence="5" id="KW-0560">Oxidoreductase</keyword>
<comment type="similarity">
    <text evidence="1">Belongs to the bacterial ring-hydroxylating dioxygenase alpha subunit family.</text>
</comment>
<proteinExistence type="inferred from homology"/>
<dbReference type="STRING" id="1420583.V473_08670"/>
<gene>
    <name evidence="10" type="ORF">V473_08670</name>
</gene>
<dbReference type="Proteomes" id="UP000052232">
    <property type="component" value="Unassembled WGS sequence"/>
</dbReference>
<dbReference type="InterPro" id="IPR017941">
    <property type="entry name" value="Rieske_2Fe-2S"/>
</dbReference>
<evidence type="ECO:0000256" key="3">
    <source>
        <dbReference type="ARBA" id="ARBA00022723"/>
    </source>
</evidence>
<sequence length="454" mass="51189">MTSPMAFLRDRVETAVVDDPETGIFRCRRDVFTDPELFDLEMKYIFESNWVYLAHESQVEKKNDYFTTWIGHTPVILTRAKDGGLNCVVNACAHRGAKLCRRKRGNQPLFVCPFHGWSFTTDGKLLKAKDASTGAYPDSFDHEGSHDLTMVRVESYRGFIFGSLNHDVLPLEDHLGEAKVIIDQMVDQAPEGLEVLTGNSTYTFHGNWKMQMENGCDGYHVSSVHENYQSTMGRRAEGGTKAVDANGWSKAPTSGVYGFEHGHILLWTQVLNPEVRPVWDLKDDLVDRLGADKAKFILEQTRNLALYPNVFLMDQFSTQIRVVRPIDVHTTEVTIYCYAPKGESAQVRAHRIRQYEDFFNVTGMGTPDDLEEFRSCQSAYEGAGELWNDLSRGATRWIAGPDANATAMGMNPLLSSERSEDEGLFVRQHEFWAQIMLDGMAKDEGAAPMMEAAE</sequence>
<dbReference type="CDD" id="cd08879">
    <property type="entry name" value="RHO_alpha_C_AntDO-like"/>
    <property type="match status" value="1"/>
</dbReference>
<dbReference type="GO" id="GO:0051213">
    <property type="term" value="F:dioxygenase activity"/>
    <property type="evidence" value="ECO:0007669"/>
    <property type="project" value="UniProtKB-KW"/>
</dbReference>
<dbReference type="Pfam" id="PF00848">
    <property type="entry name" value="Ring_hydroxyl_A"/>
    <property type="match status" value="1"/>
</dbReference>
<dbReference type="InterPro" id="IPR015881">
    <property type="entry name" value="ARHD_Rieske_2Fe_2S"/>
</dbReference>
<dbReference type="PROSITE" id="PS00570">
    <property type="entry name" value="RING_HYDROXYL_ALPHA"/>
    <property type="match status" value="1"/>
</dbReference>
<evidence type="ECO:0000256" key="8">
    <source>
        <dbReference type="ARBA" id="ARBA00023027"/>
    </source>
</evidence>
<dbReference type="GO" id="GO:0051537">
    <property type="term" value="F:2 iron, 2 sulfur cluster binding"/>
    <property type="evidence" value="ECO:0007669"/>
    <property type="project" value="UniProtKB-KW"/>
</dbReference>
<protein>
    <submittedName>
        <fullName evidence="10">Benzoate 1,2-dioxygenase subunit alpha</fullName>
    </submittedName>
</protein>
<dbReference type="InterPro" id="IPR036922">
    <property type="entry name" value="Rieske_2Fe-2S_sf"/>
</dbReference>
<dbReference type="PANTHER" id="PTHR43756:SF1">
    <property type="entry name" value="3-PHENYLPROPIONATE_CINNAMIC ACID DIOXYGENASE SUBUNIT ALPHA"/>
    <property type="match status" value="1"/>
</dbReference>
<dbReference type="PRINTS" id="PR00090">
    <property type="entry name" value="RNGDIOXGNASE"/>
</dbReference>
<dbReference type="InterPro" id="IPR015879">
    <property type="entry name" value="Ring_hydroxy_dOase_asu_C_dom"/>
</dbReference>
<keyword evidence="6" id="KW-0408">Iron</keyword>
<evidence type="ECO:0000313" key="11">
    <source>
        <dbReference type="Proteomes" id="UP000052232"/>
    </source>
</evidence>
<evidence type="ECO:0000313" key="10">
    <source>
        <dbReference type="EMBL" id="KMS58210.1"/>
    </source>
</evidence>
<feature type="domain" description="Rieske" evidence="9">
    <location>
        <begin position="51"/>
        <end position="162"/>
    </location>
</feature>
<comment type="caution">
    <text evidence="10">The sequence shown here is derived from an EMBL/GenBank/DDBJ whole genome shotgun (WGS) entry which is preliminary data.</text>
</comment>
<evidence type="ECO:0000256" key="2">
    <source>
        <dbReference type="ARBA" id="ARBA00022714"/>
    </source>
</evidence>
<dbReference type="InterPro" id="IPR001663">
    <property type="entry name" value="Rng_hydr_dOase-A"/>
</dbReference>
<evidence type="ECO:0000256" key="7">
    <source>
        <dbReference type="ARBA" id="ARBA00023014"/>
    </source>
</evidence>
<dbReference type="SUPFAM" id="SSF55961">
    <property type="entry name" value="Bet v1-like"/>
    <property type="match status" value="1"/>
</dbReference>
<keyword evidence="2" id="KW-0001">2Fe-2S</keyword>
<dbReference type="Gene3D" id="2.102.10.10">
    <property type="entry name" value="Rieske [2Fe-2S] iron-sulphur domain"/>
    <property type="match status" value="1"/>
</dbReference>
<dbReference type="EMBL" id="JACT01000001">
    <property type="protein sequence ID" value="KMS58210.1"/>
    <property type="molecule type" value="Genomic_DNA"/>
</dbReference>